<dbReference type="AlphaFoldDB" id="A0A7X8TL39"/>
<dbReference type="InterPro" id="IPR044992">
    <property type="entry name" value="ChyE-like"/>
</dbReference>
<dbReference type="PROSITE" id="PS51273">
    <property type="entry name" value="GATASE_TYPE_1"/>
    <property type="match status" value="1"/>
</dbReference>
<dbReference type="CDD" id="cd01741">
    <property type="entry name" value="GATase1_1"/>
    <property type="match status" value="1"/>
</dbReference>
<dbReference type="GO" id="GO:0005829">
    <property type="term" value="C:cytosol"/>
    <property type="evidence" value="ECO:0007669"/>
    <property type="project" value="TreeGrafter"/>
</dbReference>
<dbReference type="Proteomes" id="UP000523139">
    <property type="component" value="Unassembled WGS sequence"/>
</dbReference>
<keyword evidence="2" id="KW-0315">Glutamine amidotransferase</keyword>
<dbReference type="RefSeq" id="WP_168888279.1">
    <property type="nucleotide sequence ID" value="NZ_JABAHY010000015.1"/>
</dbReference>
<dbReference type="Gene3D" id="3.40.50.880">
    <property type="match status" value="1"/>
</dbReference>
<dbReference type="EMBL" id="JABAHY010000015">
    <property type="protein sequence ID" value="NLS10790.1"/>
    <property type="molecule type" value="Genomic_DNA"/>
</dbReference>
<dbReference type="InterPro" id="IPR029062">
    <property type="entry name" value="Class_I_gatase-like"/>
</dbReference>
<name>A0A7X8TL39_9MICC</name>
<accession>A0A7X8TL39</accession>
<dbReference type="SUPFAM" id="SSF52317">
    <property type="entry name" value="Class I glutamine amidotransferase-like"/>
    <property type="match status" value="1"/>
</dbReference>
<dbReference type="PANTHER" id="PTHR42695">
    <property type="entry name" value="GLUTAMINE AMIDOTRANSFERASE YLR126C-RELATED"/>
    <property type="match status" value="1"/>
</dbReference>
<evidence type="ECO:0000259" key="1">
    <source>
        <dbReference type="Pfam" id="PF00117"/>
    </source>
</evidence>
<reference evidence="2 3" key="1">
    <citation type="submission" date="2020-04" db="EMBL/GenBank/DDBJ databases">
        <title>Nesterenkonia sp. nov., isolated from marine sediment.</title>
        <authorList>
            <person name="Zhang G."/>
        </authorList>
    </citation>
    <scope>NUCLEOTIDE SEQUENCE [LARGE SCALE GENOMIC DNA]</scope>
    <source>
        <strain evidence="2 3">MY13</strain>
    </source>
</reference>
<feature type="domain" description="Glutamine amidotransferase" evidence="1">
    <location>
        <begin position="41"/>
        <end position="180"/>
    </location>
</feature>
<keyword evidence="2" id="KW-0808">Transferase</keyword>
<comment type="caution">
    <text evidence="2">The sequence shown here is derived from an EMBL/GenBank/DDBJ whole genome shotgun (WGS) entry which is preliminary data.</text>
</comment>
<evidence type="ECO:0000313" key="3">
    <source>
        <dbReference type="Proteomes" id="UP000523139"/>
    </source>
</evidence>
<dbReference type="Pfam" id="PF00117">
    <property type="entry name" value="GATase"/>
    <property type="match status" value="1"/>
</dbReference>
<protein>
    <submittedName>
        <fullName evidence="2">Type 1 glutamine amidotransferase</fullName>
    </submittedName>
</protein>
<dbReference type="GO" id="GO:0016740">
    <property type="term" value="F:transferase activity"/>
    <property type="evidence" value="ECO:0007669"/>
    <property type="project" value="UniProtKB-KW"/>
</dbReference>
<proteinExistence type="predicted"/>
<gene>
    <name evidence="2" type="ORF">HGQ17_12465</name>
</gene>
<organism evidence="2 3">
    <name type="scientific">Nesterenkonia sedimenti</name>
    <dbReference type="NCBI Taxonomy" id="1463632"/>
    <lineage>
        <taxon>Bacteria</taxon>
        <taxon>Bacillati</taxon>
        <taxon>Actinomycetota</taxon>
        <taxon>Actinomycetes</taxon>
        <taxon>Micrococcales</taxon>
        <taxon>Micrococcaceae</taxon>
        <taxon>Nesterenkonia</taxon>
    </lineage>
</organism>
<evidence type="ECO:0000313" key="2">
    <source>
        <dbReference type="EMBL" id="NLS10790.1"/>
    </source>
</evidence>
<keyword evidence="3" id="KW-1185">Reference proteome</keyword>
<dbReference type="PANTHER" id="PTHR42695:SF5">
    <property type="entry name" value="GLUTAMINE AMIDOTRANSFERASE YLR126C-RELATED"/>
    <property type="match status" value="1"/>
</dbReference>
<dbReference type="InterPro" id="IPR017926">
    <property type="entry name" value="GATASE"/>
</dbReference>
<sequence length="235" mass="25121">MRILVVQNSPGSGIGRLSNWLAEDGAVVELVSGVNLPDTLQGYHGVILLGGGFMPDNDERGPWLPKERELTQQALDQRIPLLGICLGEQVLAHVAGGEVTESSGETERGSVGIDLLPAAAEDPLFASLAGQQLRMIQNHKDSVTALPDDAVLLGTNEACKVQAFRIGDCAWGVQFHPEADAYRIRGWNESSLAEDGIDRAALAEAAEAEAPENERQSRELARSFVAQVKAFAEGN</sequence>